<dbReference type="InterPro" id="IPR000792">
    <property type="entry name" value="Tscrpt_reg_LuxR_C"/>
</dbReference>
<organism evidence="8 9">
    <name type="scientific">Alicyclobacillus fodiniaquatilis</name>
    <dbReference type="NCBI Taxonomy" id="1661150"/>
    <lineage>
        <taxon>Bacteria</taxon>
        <taxon>Bacillati</taxon>
        <taxon>Bacillota</taxon>
        <taxon>Bacilli</taxon>
        <taxon>Bacillales</taxon>
        <taxon>Alicyclobacillaceae</taxon>
        <taxon>Alicyclobacillus</taxon>
    </lineage>
</organism>
<feature type="domain" description="HTH luxR-type" evidence="6">
    <location>
        <begin position="149"/>
        <end position="214"/>
    </location>
</feature>
<dbReference type="Pfam" id="PF00196">
    <property type="entry name" value="GerE"/>
    <property type="match status" value="1"/>
</dbReference>
<evidence type="ECO:0000259" key="7">
    <source>
        <dbReference type="PROSITE" id="PS50110"/>
    </source>
</evidence>
<protein>
    <submittedName>
        <fullName evidence="8">Response regulator</fullName>
    </submittedName>
</protein>
<evidence type="ECO:0000313" key="9">
    <source>
        <dbReference type="Proteomes" id="UP001597079"/>
    </source>
</evidence>
<dbReference type="PANTHER" id="PTHR43214">
    <property type="entry name" value="TWO-COMPONENT RESPONSE REGULATOR"/>
    <property type="match status" value="1"/>
</dbReference>
<keyword evidence="1 5" id="KW-0597">Phosphoprotein</keyword>
<proteinExistence type="predicted"/>
<feature type="modified residue" description="4-aspartylphosphate" evidence="5">
    <location>
        <position position="59"/>
    </location>
</feature>
<keyword evidence="3" id="KW-0238">DNA-binding</keyword>
<dbReference type="Pfam" id="PF00072">
    <property type="entry name" value="Response_reg"/>
    <property type="match status" value="1"/>
</dbReference>
<dbReference type="InterPro" id="IPR039420">
    <property type="entry name" value="WalR-like"/>
</dbReference>
<dbReference type="SMART" id="SM00448">
    <property type="entry name" value="REC"/>
    <property type="match status" value="1"/>
</dbReference>
<dbReference type="CDD" id="cd06170">
    <property type="entry name" value="LuxR_C_like"/>
    <property type="match status" value="1"/>
</dbReference>
<dbReference type="PROSITE" id="PS00622">
    <property type="entry name" value="HTH_LUXR_1"/>
    <property type="match status" value="1"/>
</dbReference>
<dbReference type="SMART" id="SM00421">
    <property type="entry name" value="HTH_LUXR"/>
    <property type="match status" value="1"/>
</dbReference>
<dbReference type="InterPro" id="IPR011006">
    <property type="entry name" value="CheY-like_superfamily"/>
</dbReference>
<feature type="domain" description="Response regulatory" evidence="7">
    <location>
        <begin position="8"/>
        <end position="124"/>
    </location>
</feature>
<dbReference type="PROSITE" id="PS50043">
    <property type="entry name" value="HTH_LUXR_2"/>
    <property type="match status" value="1"/>
</dbReference>
<keyword evidence="9" id="KW-1185">Reference proteome</keyword>
<dbReference type="SUPFAM" id="SSF46894">
    <property type="entry name" value="C-terminal effector domain of the bipartite response regulators"/>
    <property type="match status" value="1"/>
</dbReference>
<name>A0ABW4JGN8_9BACL</name>
<dbReference type="InterPro" id="IPR058245">
    <property type="entry name" value="NreC/VraR/RcsB-like_REC"/>
</dbReference>
<evidence type="ECO:0000256" key="3">
    <source>
        <dbReference type="ARBA" id="ARBA00023125"/>
    </source>
</evidence>
<dbReference type="CDD" id="cd17535">
    <property type="entry name" value="REC_NarL-like"/>
    <property type="match status" value="1"/>
</dbReference>
<comment type="caution">
    <text evidence="8">The sequence shown here is derived from an EMBL/GenBank/DDBJ whole genome shotgun (WGS) entry which is preliminary data.</text>
</comment>
<evidence type="ECO:0000256" key="2">
    <source>
        <dbReference type="ARBA" id="ARBA00023015"/>
    </source>
</evidence>
<evidence type="ECO:0000256" key="1">
    <source>
        <dbReference type="ARBA" id="ARBA00022553"/>
    </source>
</evidence>
<keyword evidence="4" id="KW-0804">Transcription</keyword>
<evidence type="ECO:0000313" key="8">
    <source>
        <dbReference type="EMBL" id="MFD1675481.1"/>
    </source>
</evidence>
<sequence length="218" mass="24648">MSSEERLKLAIAEDNDEFRHTLRDIISYEPDMQVVALWRSGHEVLAEIDAVQPDILLLDISMPFMDGVATVRHLTERGCPTKVIMLTMHDDEEIVLESLRNGAASYLVKDGSVEQIILAIREVSKGRGLVHPQVTQILLHALSRQTKLNDSWKDVLTAREYDVLKQLTQGKSNEQIAEALHITVKTVKNHVSHILAKMGVADRSQAVLYAVRRRWVLL</sequence>
<gene>
    <name evidence="8" type="ORF">ACFSB2_12335</name>
</gene>
<dbReference type="InterPro" id="IPR001789">
    <property type="entry name" value="Sig_transdc_resp-reg_receiver"/>
</dbReference>
<dbReference type="EMBL" id="JBHUCX010000028">
    <property type="protein sequence ID" value="MFD1675481.1"/>
    <property type="molecule type" value="Genomic_DNA"/>
</dbReference>
<reference evidence="9" key="1">
    <citation type="journal article" date="2019" name="Int. J. Syst. Evol. Microbiol.">
        <title>The Global Catalogue of Microorganisms (GCM) 10K type strain sequencing project: providing services to taxonomists for standard genome sequencing and annotation.</title>
        <authorList>
            <consortium name="The Broad Institute Genomics Platform"/>
            <consortium name="The Broad Institute Genome Sequencing Center for Infectious Disease"/>
            <person name="Wu L."/>
            <person name="Ma J."/>
        </authorList>
    </citation>
    <scope>NUCLEOTIDE SEQUENCE [LARGE SCALE GENOMIC DNA]</scope>
    <source>
        <strain evidence="9">CGMCC 1.12286</strain>
    </source>
</reference>
<dbReference type="Gene3D" id="3.40.50.2300">
    <property type="match status" value="1"/>
</dbReference>
<evidence type="ECO:0000256" key="5">
    <source>
        <dbReference type="PROSITE-ProRule" id="PRU00169"/>
    </source>
</evidence>
<keyword evidence="2" id="KW-0805">Transcription regulation</keyword>
<evidence type="ECO:0000256" key="4">
    <source>
        <dbReference type="ARBA" id="ARBA00023163"/>
    </source>
</evidence>
<accession>A0ABW4JGN8</accession>
<dbReference type="PRINTS" id="PR00038">
    <property type="entry name" value="HTHLUXR"/>
</dbReference>
<dbReference type="Proteomes" id="UP001597079">
    <property type="component" value="Unassembled WGS sequence"/>
</dbReference>
<dbReference type="SUPFAM" id="SSF52172">
    <property type="entry name" value="CheY-like"/>
    <property type="match status" value="1"/>
</dbReference>
<dbReference type="PROSITE" id="PS50110">
    <property type="entry name" value="RESPONSE_REGULATORY"/>
    <property type="match status" value="1"/>
</dbReference>
<evidence type="ECO:0000259" key="6">
    <source>
        <dbReference type="PROSITE" id="PS50043"/>
    </source>
</evidence>
<dbReference type="RefSeq" id="WP_377943351.1">
    <property type="nucleotide sequence ID" value="NZ_JBHUCX010000028.1"/>
</dbReference>
<dbReference type="InterPro" id="IPR016032">
    <property type="entry name" value="Sig_transdc_resp-reg_C-effctor"/>
</dbReference>